<feature type="signal peptide" evidence="1">
    <location>
        <begin position="1"/>
        <end position="23"/>
    </location>
</feature>
<sequence>MRTPLNLYTALTLLTSTIPPTMAAMPSSTTIHQFPLPTWLENIAVRPNGHLLVTLLTTPELHLIDPTAKTTTLIHTFAKDTSTNITGLLGLAELAPDNFAFVAGHIPQTATPGTYSIWSADFRGGSSSAAVVQKLADVPGGQLLNGLAPLNAHTLLIADSMAGVLWTLDTRTRASSVALDHASLKPGRDAAGAFVKAGVNGLRVRAGFAYYSNSATGALSRVAVDCATGRVTGKVETLATGLLDADDFAFGKGGSAVFVARNTGGVVEVREGGVVEGLDVGGVLGATSAAFGRTRGDGDVLYVSTIGRVNGTFVEGGKVVAIKL</sequence>
<keyword evidence="1" id="KW-0732">Signal</keyword>
<dbReference type="PANTHER" id="PTHR42060:SF1">
    <property type="entry name" value="NHL REPEAT-CONTAINING PROTEIN"/>
    <property type="match status" value="1"/>
</dbReference>
<name>A0A6A6WZ85_9PLEO</name>
<reference evidence="2" key="1">
    <citation type="journal article" date="2020" name="Stud. Mycol.">
        <title>101 Dothideomycetes genomes: a test case for predicting lifestyles and emergence of pathogens.</title>
        <authorList>
            <person name="Haridas S."/>
            <person name="Albert R."/>
            <person name="Binder M."/>
            <person name="Bloem J."/>
            <person name="Labutti K."/>
            <person name="Salamov A."/>
            <person name="Andreopoulos B."/>
            <person name="Baker S."/>
            <person name="Barry K."/>
            <person name="Bills G."/>
            <person name="Bluhm B."/>
            <person name="Cannon C."/>
            <person name="Castanera R."/>
            <person name="Culley D."/>
            <person name="Daum C."/>
            <person name="Ezra D."/>
            <person name="Gonzalez J."/>
            <person name="Henrissat B."/>
            <person name="Kuo A."/>
            <person name="Liang C."/>
            <person name="Lipzen A."/>
            <person name="Lutzoni F."/>
            <person name="Magnuson J."/>
            <person name="Mondo S."/>
            <person name="Nolan M."/>
            <person name="Ohm R."/>
            <person name="Pangilinan J."/>
            <person name="Park H.-J."/>
            <person name="Ramirez L."/>
            <person name="Alfaro M."/>
            <person name="Sun H."/>
            <person name="Tritt A."/>
            <person name="Yoshinaga Y."/>
            <person name="Zwiers L.-H."/>
            <person name="Turgeon B."/>
            <person name="Goodwin S."/>
            <person name="Spatafora J."/>
            <person name="Crous P."/>
            <person name="Grigoriev I."/>
        </authorList>
    </citation>
    <scope>NUCLEOTIDE SEQUENCE</scope>
    <source>
        <strain evidence="2">CBS 109.77</strain>
    </source>
</reference>
<evidence type="ECO:0000313" key="2">
    <source>
        <dbReference type="EMBL" id="KAF2789244.1"/>
    </source>
</evidence>
<organism evidence="2 3">
    <name type="scientific">Melanomma pulvis-pyrius CBS 109.77</name>
    <dbReference type="NCBI Taxonomy" id="1314802"/>
    <lineage>
        <taxon>Eukaryota</taxon>
        <taxon>Fungi</taxon>
        <taxon>Dikarya</taxon>
        <taxon>Ascomycota</taxon>
        <taxon>Pezizomycotina</taxon>
        <taxon>Dothideomycetes</taxon>
        <taxon>Pleosporomycetidae</taxon>
        <taxon>Pleosporales</taxon>
        <taxon>Melanommataceae</taxon>
        <taxon>Melanomma</taxon>
    </lineage>
</organism>
<proteinExistence type="predicted"/>
<dbReference type="InterPro" id="IPR052998">
    <property type="entry name" value="Hetero-Diels-Alderase-like"/>
</dbReference>
<protein>
    <submittedName>
        <fullName evidence="2">Uncharacterized protein</fullName>
    </submittedName>
</protein>
<evidence type="ECO:0000313" key="3">
    <source>
        <dbReference type="Proteomes" id="UP000799757"/>
    </source>
</evidence>
<dbReference type="InterPro" id="IPR011042">
    <property type="entry name" value="6-blade_b-propeller_TolB-like"/>
</dbReference>
<dbReference type="AlphaFoldDB" id="A0A6A6WZ85"/>
<feature type="chain" id="PRO_5025328272" evidence="1">
    <location>
        <begin position="24"/>
        <end position="324"/>
    </location>
</feature>
<dbReference type="Gene3D" id="2.120.10.30">
    <property type="entry name" value="TolB, C-terminal domain"/>
    <property type="match status" value="1"/>
</dbReference>
<evidence type="ECO:0000256" key="1">
    <source>
        <dbReference type="SAM" id="SignalP"/>
    </source>
</evidence>
<dbReference type="PANTHER" id="PTHR42060">
    <property type="entry name" value="NHL REPEAT-CONTAINING PROTEIN-RELATED"/>
    <property type="match status" value="1"/>
</dbReference>
<dbReference type="SUPFAM" id="SSF63829">
    <property type="entry name" value="Calcium-dependent phosphotriesterase"/>
    <property type="match status" value="1"/>
</dbReference>
<dbReference type="OrthoDB" id="9977941at2759"/>
<dbReference type="Proteomes" id="UP000799757">
    <property type="component" value="Unassembled WGS sequence"/>
</dbReference>
<dbReference type="EMBL" id="MU002151">
    <property type="protein sequence ID" value="KAF2789244.1"/>
    <property type="molecule type" value="Genomic_DNA"/>
</dbReference>
<keyword evidence="3" id="KW-1185">Reference proteome</keyword>
<accession>A0A6A6WZ85</accession>
<gene>
    <name evidence="2" type="ORF">K505DRAFT_313468</name>
</gene>